<evidence type="ECO:0000313" key="3">
    <source>
        <dbReference type="Proteomes" id="UP000092665"/>
    </source>
</evidence>
<dbReference type="Proteomes" id="UP000092665">
    <property type="component" value="Unassembled WGS sequence"/>
</dbReference>
<gene>
    <name evidence="2" type="ORF">Phpb_03060</name>
</gene>
<proteinExistence type="predicted"/>
<protein>
    <recommendedName>
        <fullName evidence="1">Phage protein Gp138 N-terminal domain-containing protein</fullName>
    </recommendedName>
</protein>
<reference evidence="3" key="1">
    <citation type="submission" date="2015-11" db="EMBL/GenBank/DDBJ databases">
        <authorList>
            <person name="Tobias N.J."/>
            <person name="Mishra B."/>
            <person name="Gupta D.K."/>
            <person name="Thines M."/>
            <person name="Stinear T.P."/>
            <person name="Bode H.B."/>
        </authorList>
    </citation>
    <scope>NUCLEOTIDE SEQUENCE [LARGE SCALE GENOMIC DNA]</scope>
    <source>
        <strain evidence="3">PB45.5</strain>
    </source>
</reference>
<dbReference type="AlphaFoldDB" id="A0A1B8YFS7"/>
<keyword evidence="3" id="KW-1185">Reference proteome</keyword>
<dbReference type="InterPro" id="IPR041599">
    <property type="entry name" value="Gp138_N"/>
</dbReference>
<dbReference type="PATRIC" id="fig|29488.15.peg.3362"/>
<sequence>MKIIDSKLNPMLEAMKEFKKSALSPLMICLPGKIISYNPANQRAQIECGIQRKIGNDFITMPVISNVPVQFSGTQEWTLFHELPPGTEGLIHFSQRAIDTWIDQGGPVAPHEMRMFSATDAFFSPGYRSMQTVIPGLPTSGMGMSNRSGSVRIHMTDGGIALSVGGTSLSLTSSGMTYNGPEFTNSGKTTLNGRTTVNQGGLSVEGIEFGKHIHGGIQTGNGTTRGPQ</sequence>
<evidence type="ECO:0000259" key="1">
    <source>
        <dbReference type="Pfam" id="PF18352"/>
    </source>
</evidence>
<accession>A0A1B8YFS7</accession>
<evidence type="ECO:0000313" key="2">
    <source>
        <dbReference type="EMBL" id="OCA53956.1"/>
    </source>
</evidence>
<dbReference type="RefSeq" id="WP_205634787.1">
    <property type="nucleotide sequence ID" value="NZ_CAWMQN010000077.1"/>
</dbReference>
<organism evidence="2 3">
    <name type="scientific">Photorhabdus namnaonensis</name>
    <dbReference type="NCBI Taxonomy" id="1851568"/>
    <lineage>
        <taxon>Bacteria</taxon>
        <taxon>Pseudomonadati</taxon>
        <taxon>Pseudomonadota</taxon>
        <taxon>Gammaproteobacteria</taxon>
        <taxon>Enterobacterales</taxon>
        <taxon>Morganellaceae</taxon>
        <taxon>Photorhabdus</taxon>
    </lineage>
</organism>
<feature type="domain" description="Phage protein Gp138 N-terminal" evidence="1">
    <location>
        <begin position="30"/>
        <end position="126"/>
    </location>
</feature>
<dbReference type="EMBL" id="LOIC01000077">
    <property type="protein sequence ID" value="OCA53956.1"/>
    <property type="molecule type" value="Genomic_DNA"/>
</dbReference>
<dbReference type="Gene3D" id="2.40.50.230">
    <property type="entry name" value="Gp5 N-terminal domain"/>
    <property type="match status" value="1"/>
</dbReference>
<name>A0A1B8YFS7_9GAMM</name>
<dbReference type="Pfam" id="PF18352">
    <property type="entry name" value="Gp138_N"/>
    <property type="match status" value="1"/>
</dbReference>
<comment type="caution">
    <text evidence="2">The sequence shown here is derived from an EMBL/GenBank/DDBJ whole genome shotgun (WGS) entry which is preliminary data.</text>
</comment>
<dbReference type="InterPro" id="IPR037026">
    <property type="entry name" value="Vgr_OB-fold_dom_sf"/>
</dbReference>